<protein>
    <submittedName>
        <fullName evidence="1">Uncharacterized protein</fullName>
    </submittedName>
</protein>
<comment type="caution">
    <text evidence="1">The sequence shown here is derived from an EMBL/GenBank/DDBJ whole genome shotgun (WGS) entry which is preliminary data.</text>
</comment>
<accession>X1JJX4</accession>
<feature type="non-terminal residue" evidence="1">
    <location>
        <position position="1"/>
    </location>
</feature>
<sequence>IIKEFGLEKQAVPTLDAMRTYLDTEEVLLSQLPAFLGFLLTPFTDYHQSAETYLLILDILANTQRPPTCSFYW</sequence>
<reference evidence="1" key="1">
    <citation type="journal article" date="2014" name="Front. Microbiol.">
        <title>High frequency of phylogenetically diverse reductive dehalogenase-homologous genes in deep subseafloor sedimentary metagenomes.</title>
        <authorList>
            <person name="Kawai M."/>
            <person name="Futagami T."/>
            <person name="Toyoda A."/>
            <person name="Takaki Y."/>
            <person name="Nishi S."/>
            <person name="Hori S."/>
            <person name="Arai W."/>
            <person name="Tsubouchi T."/>
            <person name="Morono Y."/>
            <person name="Uchiyama I."/>
            <person name="Ito T."/>
            <person name="Fujiyama A."/>
            <person name="Inagaki F."/>
            <person name="Takami H."/>
        </authorList>
    </citation>
    <scope>NUCLEOTIDE SEQUENCE</scope>
    <source>
        <strain evidence="1">Expedition CK06-06</strain>
    </source>
</reference>
<evidence type="ECO:0000313" key="1">
    <source>
        <dbReference type="EMBL" id="GAH70038.1"/>
    </source>
</evidence>
<name>X1JJX4_9ZZZZ</name>
<gene>
    <name evidence="1" type="ORF">S03H2_51029</name>
</gene>
<organism evidence="1">
    <name type="scientific">marine sediment metagenome</name>
    <dbReference type="NCBI Taxonomy" id="412755"/>
    <lineage>
        <taxon>unclassified sequences</taxon>
        <taxon>metagenomes</taxon>
        <taxon>ecological metagenomes</taxon>
    </lineage>
</organism>
<proteinExistence type="predicted"/>
<dbReference type="AlphaFoldDB" id="X1JJX4"/>
<dbReference type="EMBL" id="BARU01032350">
    <property type="protein sequence ID" value="GAH70038.1"/>
    <property type="molecule type" value="Genomic_DNA"/>
</dbReference>